<evidence type="ECO:0000313" key="7">
    <source>
        <dbReference type="Proteomes" id="UP000663828"/>
    </source>
</evidence>
<dbReference type="PROSITE" id="PS50217">
    <property type="entry name" value="BZIP"/>
    <property type="match status" value="1"/>
</dbReference>
<keyword evidence="3" id="KW-0804">Transcription</keyword>
<dbReference type="PANTHER" id="PTHR23351:SF24">
    <property type="entry name" value="ACTIVATING TRANSCRIPTION FACTOR 3-RELATED"/>
    <property type="match status" value="1"/>
</dbReference>
<dbReference type="PRINTS" id="PR00042">
    <property type="entry name" value="LEUZIPPRFOS"/>
</dbReference>
<dbReference type="GO" id="GO:0005634">
    <property type="term" value="C:nucleus"/>
    <property type="evidence" value="ECO:0007669"/>
    <property type="project" value="TreeGrafter"/>
</dbReference>
<accession>A0A814FRF2</accession>
<evidence type="ECO:0000313" key="6">
    <source>
        <dbReference type="EMBL" id="CAF0986280.1"/>
    </source>
</evidence>
<gene>
    <name evidence="6" type="ORF">XAT740_LOCUS12455</name>
</gene>
<dbReference type="GO" id="GO:0000981">
    <property type="term" value="F:DNA-binding transcription factor activity, RNA polymerase II-specific"/>
    <property type="evidence" value="ECO:0007669"/>
    <property type="project" value="TreeGrafter"/>
</dbReference>
<dbReference type="Gene3D" id="1.20.5.170">
    <property type="match status" value="1"/>
</dbReference>
<keyword evidence="1" id="KW-0805">Transcription regulation</keyword>
<dbReference type="EMBL" id="CAJNOR010000703">
    <property type="protein sequence ID" value="CAF0986280.1"/>
    <property type="molecule type" value="Genomic_DNA"/>
</dbReference>
<evidence type="ECO:0000256" key="3">
    <source>
        <dbReference type="ARBA" id="ARBA00023163"/>
    </source>
</evidence>
<dbReference type="PANTHER" id="PTHR23351">
    <property type="entry name" value="FOS TRANSCRIPTION FACTOR-RELATED"/>
    <property type="match status" value="1"/>
</dbReference>
<dbReference type="AlphaFoldDB" id="A0A814FRF2"/>
<dbReference type="InterPro" id="IPR046347">
    <property type="entry name" value="bZIP_sf"/>
</dbReference>
<keyword evidence="2" id="KW-0238">DNA-binding</keyword>
<organism evidence="6 7">
    <name type="scientific">Adineta ricciae</name>
    <name type="common">Rotifer</name>
    <dbReference type="NCBI Taxonomy" id="249248"/>
    <lineage>
        <taxon>Eukaryota</taxon>
        <taxon>Metazoa</taxon>
        <taxon>Spiralia</taxon>
        <taxon>Gnathifera</taxon>
        <taxon>Rotifera</taxon>
        <taxon>Eurotatoria</taxon>
        <taxon>Bdelloidea</taxon>
        <taxon>Adinetida</taxon>
        <taxon>Adinetidae</taxon>
        <taxon>Adineta</taxon>
    </lineage>
</organism>
<dbReference type="GO" id="GO:0000978">
    <property type="term" value="F:RNA polymerase II cis-regulatory region sequence-specific DNA binding"/>
    <property type="evidence" value="ECO:0007669"/>
    <property type="project" value="TreeGrafter"/>
</dbReference>
<dbReference type="InterPro" id="IPR000837">
    <property type="entry name" value="AP-1"/>
</dbReference>
<keyword evidence="7" id="KW-1185">Reference proteome</keyword>
<name>A0A814FRF2_ADIRI</name>
<evidence type="ECO:0000259" key="5">
    <source>
        <dbReference type="PROSITE" id="PS50217"/>
    </source>
</evidence>
<feature type="region of interest" description="Disordered" evidence="4">
    <location>
        <begin position="53"/>
        <end position="81"/>
    </location>
</feature>
<reference evidence="6" key="1">
    <citation type="submission" date="2021-02" db="EMBL/GenBank/DDBJ databases">
        <authorList>
            <person name="Nowell W R."/>
        </authorList>
    </citation>
    <scope>NUCLEOTIDE SEQUENCE</scope>
</reference>
<sequence>MGMNEILSTATYATGTPSIVKVEPYTISSPENSRTSFDDNDIIAFGPIKVKPRKKPAPTLATGRRSKYEVLSPEEEQKRNIRRARNRAAAERVRVSRLSVEQQLLNQIAELESQEAKLSQNVESLQHQKLHLETRLFTHERMCSNMTQTNASITSNTDLSTFFQFDDIQLPSQQFDTIVSDKTVDIDFESFINSLTPEQIQQNFPDSFINFTAGDDLNHFLMN</sequence>
<dbReference type="Proteomes" id="UP000663828">
    <property type="component" value="Unassembled WGS sequence"/>
</dbReference>
<evidence type="ECO:0000256" key="4">
    <source>
        <dbReference type="SAM" id="MobiDB-lite"/>
    </source>
</evidence>
<protein>
    <recommendedName>
        <fullName evidence="5">BZIP domain-containing protein</fullName>
    </recommendedName>
</protein>
<dbReference type="InterPro" id="IPR004827">
    <property type="entry name" value="bZIP"/>
</dbReference>
<proteinExistence type="predicted"/>
<dbReference type="SUPFAM" id="SSF57959">
    <property type="entry name" value="Leucine zipper domain"/>
    <property type="match status" value="1"/>
</dbReference>
<comment type="caution">
    <text evidence="6">The sequence shown here is derived from an EMBL/GenBank/DDBJ whole genome shotgun (WGS) entry which is preliminary data.</text>
</comment>
<feature type="domain" description="BZIP" evidence="5">
    <location>
        <begin position="76"/>
        <end position="139"/>
    </location>
</feature>
<evidence type="ECO:0000256" key="2">
    <source>
        <dbReference type="ARBA" id="ARBA00023125"/>
    </source>
</evidence>
<evidence type="ECO:0000256" key="1">
    <source>
        <dbReference type="ARBA" id="ARBA00023015"/>
    </source>
</evidence>